<dbReference type="PANTHER" id="PTHR30041">
    <property type="entry name" value="ARSENATE REDUCTASE"/>
    <property type="match status" value="1"/>
</dbReference>
<dbReference type="EC" id="1.20.4.1" evidence="4"/>
<dbReference type="GO" id="GO:0008794">
    <property type="term" value="F:arsenate reductase (glutaredoxin) activity"/>
    <property type="evidence" value="ECO:0007669"/>
    <property type="project" value="UniProtKB-EC"/>
</dbReference>
<dbReference type="Gene3D" id="3.40.30.10">
    <property type="entry name" value="Glutaredoxin"/>
    <property type="match status" value="1"/>
</dbReference>
<reference evidence="4 5" key="1">
    <citation type="submission" date="2021-07" db="EMBL/GenBank/DDBJ databases">
        <title>Flavobacterium WSW3-B6 sp.nov, isolated from seaweed.</title>
        <authorList>
            <person name="Muhammad N."/>
            <person name="Ho H."/>
            <person name="Lee Y.-J."/>
            <person name="Nguyen T."/>
            <person name="Ho J."/>
            <person name="Kim S.-G."/>
        </authorList>
    </citation>
    <scope>NUCLEOTIDE SEQUENCE [LARGE SCALE GENOMIC DNA]</scope>
    <source>
        <strain evidence="4 5">WSW3-B6</strain>
    </source>
</reference>
<evidence type="ECO:0000256" key="2">
    <source>
        <dbReference type="ARBA" id="ARBA00023002"/>
    </source>
</evidence>
<organism evidence="4 5">
    <name type="scientific">Flavobacterium litorale</name>
    <dbReference type="NCBI Taxonomy" id="2856519"/>
    <lineage>
        <taxon>Bacteria</taxon>
        <taxon>Pseudomonadati</taxon>
        <taxon>Bacteroidota</taxon>
        <taxon>Flavobacteriia</taxon>
        <taxon>Flavobacteriales</taxon>
        <taxon>Flavobacteriaceae</taxon>
        <taxon>Flavobacterium</taxon>
    </lineage>
</organism>
<dbReference type="RefSeq" id="WP_220639939.1">
    <property type="nucleotide sequence ID" value="NZ_CP080429.1"/>
</dbReference>
<dbReference type="InterPro" id="IPR006660">
    <property type="entry name" value="Arsenate_reductase-like"/>
</dbReference>
<evidence type="ECO:0000313" key="5">
    <source>
        <dbReference type="Proteomes" id="UP000825381"/>
    </source>
</evidence>
<keyword evidence="5" id="KW-1185">Reference proteome</keyword>
<dbReference type="InterPro" id="IPR006659">
    <property type="entry name" value="Arsenate_reductase"/>
</dbReference>
<evidence type="ECO:0000256" key="1">
    <source>
        <dbReference type="ARBA" id="ARBA00007198"/>
    </source>
</evidence>
<evidence type="ECO:0000256" key="3">
    <source>
        <dbReference type="PROSITE-ProRule" id="PRU01282"/>
    </source>
</evidence>
<proteinExistence type="inferred from homology"/>
<dbReference type="Proteomes" id="UP000825381">
    <property type="component" value="Chromosome"/>
</dbReference>
<dbReference type="InterPro" id="IPR036249">
    <property type="entry name" value="Thioredoxin-like_sf"/>
</dbReference>
<evidence type="ECO:0000313" key="4">
    <source>
        <dbReference type="EMBL" id="QYJ67594.1"/>
    </source>
</evidence>
<dbReference type="CDD" id="cd03034">
    <property type="entry name" value="ArsC_ArsC"/>
    <property type="match status" value="1"/>
</dbReference>
<dbReference type="NCBIfam" id="TIGR00014">
    <property type="entry name" value="arsC"/>
    <property type="match status" value="1"/>
</dbReference>
<dbReference type="PANTHER" id="PTHR30041:SF4">
    <property type="entry name" value="ARSENATE REDUCTASE"/>
    <property type="match status" value="1"/>
</dbReference>
<accession>A0ABX8V420</accession>
<dbReference type="SUPFAM" id="SSF52833">
    <property type="entry name" value="Thioredoxin-like"/>
    <property type="match status" value="1"/>
</dbReference>
<name>A0ABX8V420_9FLAO</name>
<sequence>MITIYHNPRCSKSREGIQLLESKGKSFKVVKYLKELLDKEELKNLIEKLGIAPIELVRKNEAIWKKDYKNTNLTDDALIEIMVQYPNLIERTIVVNGDKAIVGRPADAIEKIL</sequence>
<keyword evidence="2 4" id="KW-0560">Oxidoreductase</keyword>
<protein>
    <submittedName>
        <fullName evidence="4">Arsenate reductase (Glutaredoxin)</fullName>
        <ecNumber evidence="4">1.20.4.1</ecNumber>
    </submittedName>
</protein>
<comment type="similarity">
    <text evidence="1 3">Belongs to the ArsC family.</text>
</comment>
<dbReference type="EMBL" id="CP080429">
    <property type="protein sequence ID" value="QYJ67594.1"/>
    <property type="molecule type" value="Genomic_DNA"/>
</dbReference>
<dbReference type="PROSITE" id="PS51353">
    <property type="entry name" value="ARSC"/>
    <property type="match status" value="1"/>
</dbReference>
<gene>
    <name evidence="4" type="primary">arsC</name>
    <name evidence="4" type="ORF">K1I41_08515</name>
</gene>
<dbReference type="Pfam" id="PF03960">
    <property type="entry name" value="ArsC"/>
    <property type="match status" value="1"/>
</dbReference>